<feature type="region of interest" description="Disordered" evidence="1">
    <location>
        <begin position="1"/>
        <end position="28"/>
    </location>
</feature>
<organism evidence="2 3">
    <name type="scientific">Actinomadura adrarensis</name>
    <dbReference type="NCBI Taxonomy" id="1819600"/>
    <lineage>
        <taxon>Bacteria</taxon>
        <taxon>Bacillati</taxon>
        <taxon>Actinomycetota</taxon>
        <taxon>Actinomycetes</taxon>
        <taxon>Streptosporangiales</taxon>
        <taxon>Thermomonosporaceae</taxon>
        <taxon>Actinomadura</taxon>
    </lineage>
</organism>
<comment type="caution">
    <text evidence="2">The sequence shown here is derived from an EMBL/GenBank/DDBJ whole genome shotgun (WGS) entry which is preliminary data.</text>
</comment>
<reference evidence="3" key="1">
    <citation type="journal article" date="2019" name="Int. J. Syst. Evol. Microbiol.">
        <title>The Global Catalogue of Microorganisms (GCM) 10K type strain sequencing project: providing services to taxonomists for standard genome sequencing and annotation.</title>
        <authorList>
            <consortium name="The Broad Institute Genomics Platform"/>
            <consortium name="The Broad Institute Genome Sequencing Center for Infectious Disease"/>
            <person name="Wu L."/>
            <person name="Ma J."/>
        </authorList>
    </citation>
    <scope>NUCLEOTIDE SEQUENCE [LARGE SCALE GENOMIC DNA]</scope>
    <source>
        <strain evidence="3">JCM 31696</strain>
    </source>
</reference>
<dbReference type="Proteomes" id="UP001597083">
    <property type="component" value="Unassembled WGS sequence"/>
</dbReference>
<name>A0ABW3CP67_9ACTN</name>
<evidence type="ECO:0008006" key="4">
    <source>
        <dbReference type="Google" id="ProtNLM"/>
    </source>
</evidence>
<feature type="non-terminal residue" evidence="2">
    <location>
        <position position="1"/>
    </location>
</feature>
<feature type="compositionally biased region" description="Gly residues" evidence="1">
    <location>
        <begin position="1"/>
        <end position="18"/>
    </location>
</feature>
<proteinExistence type="predicted"/>
<evidence type="ECO:0000313" key="2">
    <source>
        <dbReference type="EMBL" id="MFD0855747.1"/>
    </source>
</evidence>
<evidence type="ECO:0000313" key="3">
    <source>
        <dbReference type="Proteomes" id="UP001597083"/>
    </source>
</evidence>
<accession>A0ABW3CP67</accession>
<evidence type="ECO:0000256" key="1">
    <source>
        <dbReference type="SAM" id="MobiDB-lite"/>
    </source>
</evidence>
<keyword evidence="3" id="KW-1185">Reference proteome</keyword>
<gene>
    <name evidence="2" type="ORF">ACFQ07_26125</name>
</gene>
<protein>
    <recommendedName>
        <fullName evidence="4">Serine/threonine protein kinase</fullName>
    </recommendedName>
</protein>
<sequence>SGGSDGGGGTGGGGGGGSTKEPAQKYTPTQACGSGYYVQRSMAVSGGRVYQLYSSGTKKNCAVMMKSVNVGRPSSVNVWIQPQGGSRVSDSGSFSWYAGPVYVYAPGKCVRVGSGSSVSSYANCG</sequence>
<dbReference type="EMBL" id="JBHTIR010003763">
    <property type="protein sequence ID" value="MFD0855747.1"/>
    <property type="molecule type" value="Genomic_DNA"/>
</dbReference>